<evidence type="ECO:0000256" key="7">
    <source>
        <dbReference type="PIRSR" id="PIRSR608901-1"/>
    </source>
</evidence>
<feature type="binding site" evidence="7">
    <location>
        <position position="39"/>
    </location>
    <ligand>
        <name>Ca(2+)</name>
        <dbReference type="ChEBI" id="CHEBI:29108"/>
    </ligand>
</feature>
<evidence type="ECO:0000313" key="11">
    <source>
        <dbReference type="Proteomes" id="UP001150538"/>
    </source>
</evidence>
<keyword evidence="7" id="KW-0106">Calcium</keyword>
<feature type="binding site" evidence="7">
    <location>
        <position position="28"/>
    </location>
    <ligand>
        <name>Ca(2+)</name>
        <dbReference type="ChEBI" id="CHEBI:29108"/>
    </ligand>
</feature>
<dbReference type="GO" id="GO:0016811">
    <property type="term" value="F:hydrolase activity, acting on carbon-nitrogen (but not peptide) bonds, in linear amides"/>
    <property type="evidence" value="ECO:0007669"/>
    <property type="project" value="InterPro"/>
</dbReference>
<evidence type="ECO:0000256" key="8">
    <source>
        <dbReference type="PIRSR" id="PIRSR608901-2"/>
    </source>
</evidence>
<keyword evidence="6 9" id="KW-0472">Membrane</keyword>
<keyword evidence="11" id="KW-1185">Reference proteome</keyword>
<dbReference type="PANTHER" id="PTHR46187:SF3">
    <property type="entry name" value="ALKALINE CERAMIDASE 3"/>
    <property type="match status" value="1"/>
</dbReference>
<feature type="binding site" evidence="8">
    <location>
        <position position="210"/>
    </location>
    <ligand>
        <name>Zn(2+)</name>
        <dbReference type="ChEBI" id="CHEBI:29105"/>
        <note>catalytic</note>
    </ligand>
</feature>
<feature type="binding site" evidence="7">
    <location>
        <position position="25"/>
    </location>
    <ligand>
        <name>Ca(2+)</name>
        <dbReference type="ChEBI" id="CHEBI:29108"/>
    </ligand>
</feature>
<evidence type="ECO:0000256" key="9">
    <source>
        <dbReference type="SAM" id="Phobius"/>
    </source>
</evidence>
<dbReference type="GO" id="GO:0006672">
    <property type="term" value="P:ceramide metabolic process"/>
    <property type="evidence" value="ECO:0007669"/>
    <property type="project" value="InterPro"/>
</dbReference>
<evidence type="ECO:0000256" key="3">
    <source>
        <dbReference type="ARBA" id="ARBA00022692"/>
    </source>
</evidence>
<evidence type="ECO:0000256" key="2">
    <source>
        <dbReference type="ARBA" id="ARBA00009780"/>
    </source>
</evidence>
<dbReference type="AlphaFoldDB" id="A0A9W8DVK1"/>
<comment type="subcellular location">
    <subcellularLocation>
        <location evidence="1">Membrane</location>
        <topology evidence="1">Multi-pass membrane protein</topology>
    </subcellularLocation>
</comment>
<keyword evidence="3 9" id="KW-0812">Transmembrane</keyword>
<keyword evidence="4" id="KW-0378">Hydrolase</keyword>
<dbReference type="Pfam" id="PF05875">
    <property type="entry name" value="Ceramidase"/>
    <property type="match status" value="1"/>
</dbReference>
<feature type="transmembrane region" description="Helical" evidence="9">
    <location>
        <begin position="160"/>
        <end position="180"/>
    </location>
</feature>
<comment type="caution">
    <text evidence="10">The sequence shown here is derived from an EMBL/GenBank/DDBJ whole genome shotgun (WGS) entry which is preliminary data.</text>
</comment>
<gene>
    <name evidence="10" type="primary">YDC1_1</name>
    <name evidence="10" type="ORF">H4219_001594</name>
</gene>
<feature type="transmembrane region" description="Helical" evidence="9">
    <location>
        <begin position="105"/>
        <end position="122"/>
    </location>
</feature>
<keyword evidence="7" id="KW-0479">Metal-binding</keyword>
<keyword evidence="8" id="KW-0862">Zinc</keyword>
<sequence>MGMIILDSVSSENSYFWGKRTSTIDWCEENYAKSHYIAEFWNTVTNVVFTCHIGFGLVGIGSFCFHATLKYTTQLLDELPMLYVATLGSYALIEIRRDIRHGMKLPVILFLINLAVTLAYLWVVNPVFHQIVFASFVIFCFSRSYMLMGKVYDKEVKRQLIQLLSRSAIMFLTGFCVWNLDNILCHHLRSYRRHAQFPLDGILQLHGWWHVLTGYACHYAFTFITLLRITLWNENDKYMLEYSDLGVPRVVLRNGKAKPF</sequence>
<organism evidence="10 11">
    <name type="scientific">Mycoemilia scoparia</name>
    <dbReference type="NCBI Taxonomy" id="417184"/>
    <lineage>
        <taxon>Eukaryota</taxon>
        <taxon>Fungi</taxon>
        <taxon>Fungi incertae sedis</taxon>
        <taxon>Zoopagomycota</taxon>
        <taxon>Kickxellomycotina</taxon>
        <taxon>Kickxellomycetes</taxon>
        <taxon>Kickxellales</taxon>
        <taxon>Kickxellaceae</taxon>
        <taxon>Mycoemilia</taxon>
    </lineage>
</organism>
<name>A0A9W8DVK1_9FUNG</name>
<dbReference type="GO" id="GO:0005789">
    <property type="term" value="C:endoplasmic reticulum membrane"/>
    <property type="evidence" value="ECO:0007669"/>
    <property type="project" value="TreeGrafter"/>
</dbReference>
<reference evidence="10" key="1">
    <citation type="submission" date="2022-07" db="EMBL/GenBank/DDBJ databases">
        <title>Phylogenomic reconstructions and comparative analyses of Kickxellomycotina fungi.</title>
        <authorList>
            <person name="Reynolds N.K."/>
            <person name="Stajich J.E."/>
            <person name="Barry K."/>
            <person name="Grigoriev I.V."/>
            <person name="Crous P."/>
            <person name="Smith M.E."/>
        </authorList>
    </citation>
    <scope>NUCLEOTIDE SEQUENCE</scope>
    <source>
        <strain evidence="10">NBRC 100468</strain>
    </source>
</reference>
<evidence type="ECO:0000256" key="4">
    <source>
        <dbReference type="ARBA" id="ARBA00022801"/>
    </source>
</evidence>
<protein>
    <submittedName>
        <fullName evidence="10">Alkaline ceramidase ydc1</fullName>
    </submittedName>
</protein>
<dbReference type="PANTHER" id="PTHR46187">
    <property type="entry name" value="ALKALINE CERAMIDASE 3"/>
    <property type="match status" value="1"/>
</dbReference>
<dbReference type="Proteomes" id="UP001150538">
    <property type="component" value="Unassembled WGS sequence"/>
</dbReference>
<evidence type="ECO:0000313" key="10">
    <source>
        <dbReference type="EMBL" id="KAJ1920065.1"/>
    </source>
</evidence>
<proteinExistence type="inferred from homology"/>
<feature type="binding site" evidence="7">
    <location>
        <position position="26"/>
    </location>
    <ligand>
        <name>Ca(2+)</name>
        <dbReference type="ChEBI" id="CHEBI:29108"/>
    </ligand>
</feature>
<dbReference type="EMBL" id="JANBPU010000018">
    <property type="protein sequence ID" value="KAJ1920065.1"/>
    <property type="molecule type" value="Genomic_DNA"/>
</dbReference>
<feature type="transmembrane region" description="Helical" evidence="9">
    <location>
        <begin position="128"/>
        <end position="148"/>
    </location>
</feature>
<dbReference type="OrthoDB" id="187171at2759"/>
<keyword evidence="5 9" id="KW-1133">Transmembrane helix</keyword>
<evidence type="ECO:0000256" key="5">
    <source>
        <dbReference type="ARBA" id="ARBA00022989"/>
    </source>
</evidence>
<comment type="similarity">
    <text evidence="2">Belongs to the alkaline ceramidase family.</text>
</comment>
<feature type="binding site" evidence="8">
    <location>
        <position position="206"/>
    </location>
    <ligand>
        <name>Zn(2+)</name>
        <dbReference type="ChEBI" id="CHEBI:29105"/>
        <note>catalytic</note>
    </ligand>
</feature>
<feature type="transmembrane region" description="Helical" evidence="9">
    <location>
        <begin position="47"/>
        <end position="69"/>
    </location>
</feature>
<feature type="binding site" evidence="7">
    <location>
        <position position="30"/>
    </location>
    <ligand>
        <name>Ca(2+)</name>
        <dbReference type="ChEBI" id="CHEBI:29108"/>
    </ligand>
</feature>
<comment type="cofactor">
    <cofactor evidence="8">
        <name>Zn(2+)</name>
        <dbReference type="ChEBI" id="CHEBI:29105"/>
    </cofactor>
</comment>
<evidence type="ECO:0000256" key="1">
    <source>
        <dbReference type="ARBA" id="ARBA00004141"/>
    </source>
</evidence>
<feature type="transmembrane region" description="Helical" evidence="9">
    <location>
        <begin position="207"/>
        <end position="229"/>
    </location>
</feature>
<evidence type="ECO:0000256" key="6">
    <source>
        <dbReference type="ARBA" id="ARBA00023136"/>
    </source>
</evidence>
<dbReference type="GO" id="GO:0046872">
    <property type="term" value="F:metal ion binding"/>
    <property type="evidence" value="ECO:0007669"/>
    <property type="project" value="UniProtKB-KW"/>
</dbReference>
<accession>A0A9W8DVK1</accession>
<feature type="binding site" evidence="8">
    <location>
        <position position="66"/>
    </location>
    <ligand>
        <name>Zn(2+)</name>
        <dbReference type="ChEBI" id="CHEBI:29105"/>
        <note>catalytic</note>
    </ligand>
</feature>
<dbReference type="InterPro" id="IPR008901">
    <property type="entry name" value="ACER"/>
</dbReference>